<evidence type="ECO:0000313" key="1">
    <source>
        <dbReference type="EMBL" id="CDR07327.1"/>
    </source>
</evidence>
<sequence length="56" mass="6335">MARKTPQQTTAAKTAVAAYKAAKRSLAQHTDPDSPAYLADHDRVVETEKHVPWYRR</sequence>
<reference evidence="2 3" key="2">
    <citation type="submission" date="2021-03" db="EMBL/GenBank/DDBJ databases">
        <title>Genomic Encyclopedia of Type Strains, Phase IV (KMG-IV): sequencing the most valuable type-strain genomes for metagenomic binning, comparative biology and taxonomic classification.</title>
        <authorList>
            <person name="Goeker M."/>
        </authorList>
    </citation>
    <scope>NUCLEOTIDE SEQUENCE [LARGE SCALE GENOMIC DNA]</scope>
    <source>
        <strain evidence="2 3">DSM 41954</strain>
    </source>
</reference>
<dbReference type="EMBL" id="JAGGLR010000008">
    <property type="protein sequence ID" value="MBP2062463.1"/>
    <property type="molecule type" value="Genomic_DNA"/>
</dbReference>
<evidence type="ECO:0000313" key="2">
    <source>
        <dbReference type="EMBL" id="MBP2062463.1"/>
    </source>
</evidence>
<organism evidence="1">
    <name type="scientific">Streptomyces iranensis</name>
    <dbReference type="NCBI Taxonomy" id="576784"/>
    <lineage>
        <taxon>Bacteria</taxon>
        <taxon>Bacillati</taxon>
        <taxon>Actinomycetota</taxon>
        <taxon>Actinomycetes</taxon>
        <taxon>Kitasatosporales</taxon>
        <taxon>Streptomycetaceae</taxon>
        <taxon>Streptomyces</taxon>
        <taxon>Streptomyces violaceusniger group</taxon>
    </lineage>
</organism>
<accession>A0A060ZMB2</accession>
<name>A0A060ZMB2_9ACTN</name>
<dbReference type="RefSeq" id="WP_209468718.1">
    <property type="nucleotide sequence ID" value="NZ_BAABDR010000003.1"/>
</dbReference>
<dbReference type="AlphaFoldDB" id="A0A060ZMB2"/>
<protein>
    <submittedName>
        <fullName evidence="1">Uncharacterized protein</fullName>
    </submittedName>
</protein>
<dbReference type="HOGENOM" id="CLU_3012371_0_0_11"/>
<reference evidence="1" key="1">
    <citation type="submission" date="2014-05" db="EMBL/GenBank/DDBJ databases">
        <authorList>
            <person name="Horn Fabian"/>
        </authorList>
    </citation>
    <scope>NUCLEOTIDE SEQUENCE</scope>
</reference>
<dbReference type="EMBL" id="LK022848">
    <property type="protein sequence ID" value="CDR07327.1"/>
    <property type="molecule type" value="Genomic_DNA"/>
</dbReference>
<keyword evidence="3" id="KW-1185">Reference proteome</keyword>
<evidence type="ECO:0000313" key="3">
    <source>
        <dbReference type="Proteomes" id="UP000756710"/>
    </source>
</evidence>
<proteinExistence type="predicted"/>
<gene>
    <name evidence="2" type="ORF">J2Z30_003479</name>
    <name evidence="1" type="ORF">SIRAN4069</name>
</gene>
<dbReference type="Proteomes" id="UP000756710">
    <property type="component" value="Unassembled WGS sequence"/>
</dbReference>